<proteinExistence type="predicted"/>
<keyword evidence="1" id="KW-0472">Membrane</keyword>
<evidence type="ECO:0000313" key="3">
    <source>
        <dbReference type="EMBL" id="EFC36311.1"/>
    </source>
</evidence>
<dbReference type="EMBL" id="GG738933">
    <property type="protein sequence ID" value="EFC36311.1"/>
    <property type="molecule type" value="Genomic_DNA"/>
</dbReference>
<evidence type="ECO:0000313" key="4">
    <source>
        <dbReference type="Proteomes" id="UP000006671"/>
    </source>
</evidence>
<keyword evidence="1" id="KW-0812">Transmembrane</keyword>
<sequence>MKPRFQSLTLLVVSSLLLLISLHHFITCQVSKNFADVIDAATSQYVATKEWQDVLAKNNIFVKIPTCQKLDFPKTFDFNRTFMNLCYDYEAFEPWITIHKASGVFLLDTIKKQYNIPILNPVYKTFPTDNGYFATMKKGVDSGECDVIVGATNWNAERLAQAHFQCAYGTSYQGWLRSELQNETLIFKNIEDLDNTGVIIVVSADTSYENFVKNTFKKATIKVIGGYDDAWAMVSNRTVHAYIADVLDLFIWLGNNRNICQGCRVSFFGDSTQFGTFITMNITGTSGGNASFEWNVQLTFISMIIFIVSFVLNLG</sequence>
<dbReference type="OrthoDB" id="10254456at2759"/>
<dbReference type="SUPFAM" id="SSF53850">
    <property type="entry name" value="Periplasmic binding protein-like II"/>
    <property type="match status" value="1"/>
</dbReference>
<dbReference type="VEuPathDB" id="AmoebaDB:NAEGRDRAFT_76043"/>
<name>D2W3R8_NAEGR</name>
<dbReference type="Gene3D" id="3.40.190.10">
    <property type="entry name" value="Periplasmic binding protein-like II"/>
    <property type="match status" value="2"/>
</dbReference>
<feature type="signal peptide" evidence="2">
    <location>
        <begin position="1"/>
        <end position="28"/>
    </location>
</feature>
<dbReference type="OMA" id="FQCAYGT"/>
<keyword evidence="2" id="KW-0732">Signal</keyword>
<dbReference type="Proteomes" id="UP000006671">
    <property type="component" value="Unassembled WGS sequence"/>
</dbReference>
<feature type="transmembrane region" description="Helical" evidence="1">
    <location>
        <begin position="294"/>
        <end position="314"/>
    </location>
</feature>
<dbReference type="RefSeq" id="XP_002669055.1">
    <property type="nucleotide sequence ID" value="XM_002669009.1"/>
</dbReference>
<keyword evidence="1" id="KW-1133">Transmembrane helix</keyword>
<dbReference type="InParanoid" id="D2W3R8"/>
<organism evidence="4">
    <name type="scientific">Naegleria gruberi</name>
    <name type="common">Amoeba</name>
    <dbReference type="NCBI Taxonomy" id="5762"/>
    <lineage>
        <taxon>Eukaryota</taxon>
        <taxon>Discoba</taxon>
        <taxon>Heterolobosea</taxon>
        <taxon>Tetramitia</taxon>
        <taxon>Eutetramitia</taxon>
        <taxon>Vahlkampfiidae</taxon>
        <taxon>Naegleria</taxon>
    </lineage>
</organism>
<gene>
    <name evidence="3" type="ORF">NAEGRDRAFT_76043</name>
</gene>
<evidence type="ECO:0000256" key="2">
    <source>
        <dbReference type="SAM" id="SignalP"/>
    </source>
</evidence>
<evidence type="ECO:0000256" key="1">
    <source>
        <dbReference type="SAM" id="Phobius"/>
    </source>
</evidence>
<feature type="chain" id="PRO_5003038857" evidence="2">
    <location>
        <begin position="29"/>
        <end position="315"/>
    </location>
</feature>
<accession>D2W3R8</accession>
<dbReference type="AlphaFoldDB" id="D2W3R8"/>
<dbReference type="KEGG" id="ngr:NAEGRDRAFT_76043"/>
<dbReference type="GeneID" id="8862053"/>
<reference evidence="3 4" key="1">
    <citation type="journal article" date="2010" name="Cell">
        <title>The genome of Naegleria gruberi illuminates early eukaryotic versatility.</title>
        <authorList>
            <person name="Fritz-Laylin L.K."/>
            <person name="Prochnik S.E."/>
            <person name="Ginger M.L."/>
            <person name="Dacks J.B."/>
            <person name="Carpenter M.L."/>
            <person name="Field M.C."/>
            <person name="Kuo A."/>
            <person name="Paredez A."/>
            <person name="Chapman J."/>
            <person name="Pham J."/>
            <person name="Shu S."/>
            <person name="Neupane R."/>
            <person name="Cipriano M."/>
            <person name="Mancuso J."/>
            <person name="Tu H."/>
            <person name="Salamov A."/>
            <person name="Lindquist E."/>
            <person name="Shapiro H."/>
            <person name="Lucas S."/>
            <person name="Grigoriev I.V."/>
            <person name="Cande W.Z."/>
            <person name="Fulton C."/>
            <person name="Rokhsar D.S."/>
            <person name="Dawson S.C."/>
        </authorList>
    </citation>
    <scope>NUCLEOTIDE SEQUENCE [LARGE SCALE GENOMIC DNA]</scope>
    <source>
        <strain evidence="3 4">NEG-M</strain>
    </source>
</reference>
<protein>
    <submittedName>
        <fullName evidence="3">Predicted protein</fullName>
    </submittedName>
</protein>
<keyword evidence="4" id="KW-1185">Reference proteome</keyword>